<dbReference type="InterPro" id="IPR001660">
    <property type="entry name" value="SAM"/>
</dbReference>
<name>A0A814IW20_9BILA</name>
<proteinExistence type="inferred from homology"/>
<evidence type="ECO:0000256" key="5">
    <source>
        <dbReference type="SAM" id="MobiDB-lite"/>
    </source>
</evidence>
<dbReference type="PANTHER" id="PTHR12515">
    <property type="entry name" value="STERILE ALPHA MOTIF DOMAIN CONTAINING PROTEIN 4-RELATED"/>
    <property type="match status" value="1"/>
</dbReference>
<feature type="region of interest" description="Disordered" evidence="5">
    <location>
        <begin position="199"/>
        <end position="230"/>
    </location>
</feature>
<comment type="subcellular location">
    <subcellularLocation>
        <location evidence="1">Cytoplasm</location>
    </subcellularLocation>
</comment>
<dbReference type="InterPro" id="IPR050897">
    <property type="entry name" value="SMAUG/VTS1_RNA-bind"/>
</dbReference>
<keyword evidence="4" id="KW-0694">RNA-binding</keyword>
<dbReference type="Proteomes" id="UP000663870">
    <property type="component" value="Unassembled WGS sequence"/>
</dbReference>
<dbReference type="InterPro" id="IPR037093">
    <property type="entry name" value="PHAT_dom_sf"/>
</dbReference>
<feature type="domain" description="SAM" evidence="6">
    <location>
        <begin position="394"/>
        <end position="457"/>
    </location>
</feature>
<comment type="similarity">
    <text evidence="2">Belongs to the SMAUG family.</text>
</comment>
<dbReference type="SUPFAM" id="SSF47769">
    <property type="entry name" value="SAM/Pointed domain"/>
    <property type="match status" value="1"/>
</dbReference>
<evidence type="ECO:0000256" key="2">
    <source>
        <dbReference type="ARBA" id="ARBA00008232"/>
    </source>
</evidence>
<dbReference type="Pfam" id="PF00536">
    <property type="entry name" value="SAM_1"/>
    <property type="match status" value="1"/>
</dbReference>
<dbReference type="EMBL" id="CAJNOL010001716">
    <property type="protein sequence ID" value="CAF1409050.1"/>
    <property type="molecule type" value="Genomic_DNA"/>
</dbReference>
<evidence type="ECO:0000313" key="7">
    <source>
        <dbReference type="EMBL" id="CAF1029988.1"/>
    </source>
</evidence>
<feature type="region of interest" description="Disordered" evidence="5">
    <location>
        <begin position="747"/>
        <end position="802"/>
    </location>
</feature>
<comment type="caution">
    <text evidence="7">The sequence shown here is derived from an EMBL/GenBank/DDBJ whole genome shotgun (WGS) entry which is preliminary data.</text>
</comment>
<keyword evidence="10" id="KW-1185">Reference proteome</keyword>
<evidence type="ECO:0000256" key="1">
    <source>
        <dbReference type="ARBA" id="ARBA00004496"/>
    </source>
</evidence>
<feature type="compositionally biased region" description="Polar residues" evidence="5">
    <location>
        <begin position="199"/>
        <end position="217"/>
    </location>
</feature>
<sequence length="853" mass="98772">MCTSSEKFSEQFSRIQQQFKEWTQFEQLCAIVELTRTFQSSYHYFLLQLFQTNIQYENDDMFNHTVDDANGPDIVGCLLSNSLDKILFTIQLYLPLISIKTINDRLLDAYRDVLIYLDSNILNSKKFTYTEQQIINLSQQILFFIQTNKYLQKLSLNIPQLIKLIQTNKFNSDEQQQQQCHQSLQRYSSIRSQVQPLMNYSSEGSSHNTTLSQQQQLTRHEISDSGVDLTEPSITNPLQNFLSTQIQQHSFIDRSQRTNLPSSINKHSFVVKTASSPIPEHATINITNRIPLTGVLSAPSSTIYSDYRHKNSNYQQQKHKLLLTKNNEDEQESQHLNDDFISEKNTINDNNSRTLTQFHSLRYPNTKINQNKDDVSQYLGVDANSTSARNTFTQPNTGMRDVPKWLKHLRLHKYDVFFSKMTYDQMMNLTIEELKELRITDGACTKILLNIKKLKERSTILKQCLNDIDDGQIDLQNFVQQLNELMITPIRSKQLEQENNSEEDLPSLIMQVLEKIYQQLEPNSSPDISNSLLGLFDRCYRHEAFTDDQRHILLQWRRRLSNTLQSLGKIEYKTIQSAFIHTSQQRRPGKPPIRPVKSSTNTYYPNHSISLVKNKSEPQNNNNFIESNLIQRPNKSPTLIYTTNEDTNDMYLQTSFTGLTSTPQRNNGAYLANNQHQALTRKASINPYDETNTNNKTKLCKTFSDPNRIRFFNTTQINHMQLSSSQSNQQQNLFPMTSTPYSQQQRHFISRSPPTSTTMDITSSSPIKKCYSDNERPNYYGNNNNSTSLSDTSYTETTDDQRHHNKEFESLCLQITESAISDDINDLSINHKEEISDVSNLKQSSNNSTDTEQ</sequence>
<reference evidence="7" key="1">
    <citation type="submission" date="2021-02" db="EMBL/GenBank/DDBJ databases">
        <authorList>
            <person name="Nowell W R."/>
        </authorList>
    </citation>
    <scope>NUCLEOTIDE SEQUENCE</scope>
</reference>
<dbReference type="SMART" id="SM00454">
    <property type="entry name" value="SAM"/>
    <property type="match status" value="1"/>
</dbReference>
<feature type="compositionally biased region" description="Low complexity" evidence="5">
    <location>
        <begin position="778"/>
        <end position="795"/>
    </location>
</feature>
<evidence type="ECO:0000256" key="3">
    <source>
        <dbReference type="ARBA" id="ARBA00022490"/>
    </source>
</evidence>
<dbReference type="GO" id="GO:0030371">
    <property type="term" value="F:translation repressor activity"/>
    <property type="evidence" value="ECO:0007669"/>
    <property type="project" value="InterPro"/>
</dbReference>
<dbReference type="EMBL" id="CAJNOH010000404">
    <property type="protein sequence ID" value="CAF1029988.1"/>
    <property type="molecule type" value="Genomic_DNA"/>
</dbReference>
<gene>
    <name evidence="8" type="ORF">JXQ802_LOCUS35165</name>
    <name evidence="7" type="ORF">PYM288_LOCUS16083</name>
</gene>
<dbReference type="Gene3D" id="1.10.150.50">
    <property type="entry name" value="Transcription Factor, Ets-1"/>
    <property type="match status" value="1"/>
</dbReference>
<evidence type="ECO:0000313" key="10">
    <source>
        <dbReference type="Proteomes" id="UP000663870"/>
    </source>
</evidence>
<dbReference type="GO" id="GO:0000932">
    <property type="term" value="C:P-body"/>
    <property type="evidence" value="ECO:0007669"/>
    <property type="project" value="TreeGrafter"/>
</dbReference>
<evidence type="ECO:0000313" key="8">
    <source>
        <dbReference type="EMBL" id="CAF1409050.1"/>
    </source>
</evidence>
<evidence type="ECO:0000259" key="6">
    <source>
        <dbReference type="SMART" id="SM00454"/>
    </source>
</evidence>
<dbReference type="InterPro" id="IPR013761">
    <property type="entry name" value="SAM/pointed_sf"/>
</dbReference>
<organism evidence="7 9">
    <name type="scientific">Rotaria sordida</name>
    <dbReference type="NCBI Taxonomy" id="392033"/>
    <lineage>
        <taxon>Eukaryota</taxon>
        <taxon>Metazoa</taxon>
        <taxon>Spiralia</taxon>
        <taxon>Gnathifera</taxon>
        <taxon>Rotifera</taxon>
        <taxon>Eurotatoria</taxon>
        <taxon>Bdelloidea</taxon>
        <taxon>Philodinida</taxon>
        <taxon>Philodinidae</taxon>
        <taxon>Rotaria</taxon>
    </lineage>
</organism>
<evidence type="ECO:0000256" key="4">
    <source>
        <dbReference type="ARBA" id="ARBA00022884"/>
    </source>
</evidence>
<dbReference type="GO" id="GO:0003729">
    <property type="term" value="F:mRNA binding"/>
    <property type="evidence" value="ECO:0007669"/>
    <property type="project" value="TreeGrafter"/>
</dbReference>
<accession>A0A814IW20</accession>
<dbReference type="GO" id="GO:0000289">
    <property type="term" value="P:nuclear-transcribed mRNA poly(A) tail shortening"/>
    <property type="evidence" value="ECO:0007669"/>
    <property type="project" value="TreeGrafter"/>
</dbReference>
<keyword evidence="3" id="KW-0963">Cytoplasm</keyword>
<dbReference type="Proteomes" id="UP000663854">
    <property type="component" value="Unassembled WGS sequence"/>
</dbReference>
<dbReference type="PANTHER" id="PTHR12515:SF5">
    <property type="entry name" value="PROTEIN SMAUG"/>
    <property type="match status" value="1"/>
</dbReference>
<protein>
    <recommendedName>
        <fullName evidence="6">SAM domain-containing protein</fullName>
    </recommendedName>
</protein>
<dbReference type="AlphaFoldDB" id="A0A814IW20"/>
<feature type="region of interest" description="Disordered" evidence="5">
    <location>
        <begin position="582"/>
        <end position="601"/>
    </location>
</feature>
<dbReference type="Gene3D" id="1.25.40.170">
    <property type="entry name" value="Smaug, PHAT domain"/>
    <property type="match status" value="1"/>
</dbReference>
<feature type="compositionally biased region" description="Polar residues" evidence="5">
    <location>
        <begin position="747"/>
        <end position="766"/>
    </location>
</feature>
<evidence type="ECO:0000313" key="9">
    <source>
        <dbReference type="Proteomes" id="UP000663854"/>
    </source>
</evidence>